<evidence type="ECO:0000313" key="1">
    <source>
        <dbReference type="EMBL" id="OCL03545.1"/>
    </source>
</evidence>
<protein>
    <submittedName>
        <fullName evidence="1">Uncharacterized protein</fullName>
    </submittedName>
</protein>
<keyword evidence="2" id="KW-1185">Reference proteome</keyword>
<reference evidence="1 2" key="1">
    <citation type="journal article" date="2016" name="Nat. Commun.">
        <title>Ectomycorrhizal ecology is imprinted in the genome of the dominant symbiotic fungus Cenococcum geophilum.</title>
        <authorList>
            <consortium name="DOE Joint Genome Institute"/>
            <person name="Peter M."/>
            <person name="Kohler A."/>
            <person name="Ohm R.A."/>
            <person name="Kuo A."/>
            <person name="Krutzmann J."/>
            <person name="Morin E."/>
            <person name="Arend M."/>
            <person name="Barry K.W."/>
            <person name="Binder M."/>
            <person name="Choi C."/>
            <person name="Clum A."/>
            <person name="Copeland A."/>
            <person name="Grisel N."/>
            <person name="Haridas S."/>
            <person name="Kipfer T."/>
            <person name="LaButti K."/>
            <person name="Lindquist E."/>
            <person name="Lipzen A."/>
            <person name="Maire R."/>
            <person name="Meier B."/>
            <person name="Mihaltcheva S."/>
            <person name="Molinier V."/>
            <person name="Murat C."/>
            <person name="Poggeler S."/>
            <person name="Quandt C.A."/>
            <person name="Sperisen C."/>
            <person name="Tritt A."/>
            <person name="Tisserant E."/>
            <person name="Crous P.W."/>
            <person name="Henrissat B."/>
            <person name="Nehls U."/>
            <person name="Egli S."/>
            <person name="Spatafora J.W."/>
            <person name="Grigoriev I.V."/>
            <person name="Martin F.M."/>
        </authorList>
    </citation>
    <scope>NUCLEOTIDE SEQUENCE [LARGE SCALE GENOMIC DNA]</scope>
    <source>
        <strain evidence="1 2">CBS 207.34</strain>
    </source>
</reference>
<dbReference type="OrthoDB" id="5305593at2759"/>
<dbReference type="InterPro" id="IPR032710">
    <property type="entry name" value="NTF2-like_dom_sf"/>
</dbReference>
<proteinExistence type="predicted"/>
<dbReference type="AlphaFoldDB" id="A0A8E2JN66"/>
<accession>A0A8E2JN66</accession>
<dbReference type="SUPFAM" id="SSF54427">
    <property type="entry name" value="NTF2-like"/>
    <property type="match status" value="1"/>
</dbReference>
<gene>
    <name evidence="1" type="ORF">AOQ84DRAFT_418880</name>
</gene>
<sequence>MVYPDAELIEKRQEPFTKAVCEGDLKTMMSYYVDDGLEYSDYEVCIMQLNMSKPVLVEVFSGMFEHCGNWDCKTIAVTGDKSFTVWESESSYTQLKETPMLKYKVGDRPTLFGASLQWWDEKGEKIVKQKDYVVFKDPEPHN</sequence>
<name>A0A8E2JN66_9PEZI</name>
<dbReference type="Proteomes" id="UP000250140">
    <property type="component" value="Unassembled WGS sequence"/>
</dbReference>
<evidence type="ECO:0000313" key="2">
    <source>
        <dbReference type="Proteomes" id="UP000250140"/>
    </source>
</evidence>
<dbReference type="EMBL" id="KV750714">
    <property type="protein sequence ID" value="OCL03545.1"/>
    <property type="molecule type" value="Genomic_DNA"/>
</dbReference>
<organism evidence="1 2">
    <name type="scientific">Glonium stellatum</name>
    <dbReference type="NCBI Taxonomy" id="574774"/>
    <lineage>
        <taxon>Eukaryota</taxon>
        <taxon>Fungi</taxon>
        <taxon>Dikarya</taxon>
        <taxon>Ascomycota</taxon>
        <taxon>Pezizomycotina</taxon>
        <taxon>Dothideomycetes</taxon>
        <taxon>Pleosporomycetidae</taxon>
        <taxon>Gloniales</taxon>
        <taxon>Gloniaceae</taxon>
        <taxon>Glonium</taxon>
    </lineage>
</organism>